<dbReference type="InterPro" id="IPR019405">
    <property type="entry name" value="Lactonase_7-beta_prop"/>
</dbReference>
<proteinExistence type="predicted"/>
<accession>A0A0V8J291</accession>
<evidence type="ECO:0000313" key="5">
    <source>
        <dbReference type="Proteomes" id="UP000054099"/>
    </source>
</evidence>
<dbReference type="OrthoDB" id="145213at2"/>
<dbReference type="GO" id="GO:0016788">
    <property type="term" value="F:hydrolase activity, acting on ester bonds"/>
    <property type="evidence" value="ECO:0007669"/>
    <property type="project" value="InterPro"/>
</dbReference>
<evidence type="ECO:0000256" key="1">
    <source>
        <dbReference type="ARBA" id="ARBA00022801"/>
    </source>
</evidence>
<dbReference type="Pfam" id="PF04185">
    <property type="entry name" value="Phosphoesterase"/>
    <property type="match status" value="1"/>
</dbReference>
<evidence type="ECO:0000256" key="3">
    <source>
        <dbReference type="SAM" id="SignalP"/>
    </source>
</evidence>
<dbReference type="InterPro" id="IPR015943">
    <property type="entry name" value="WD40/YVTN_repeat-like_dom_sf"/>
</dbReference>
<dbReference type="SUPFAM" id="SSF53649">
    <property type="entry name" value="Alkaline phosphatase-like"/>
    <property type="match status" value="1"/>
</dbReference>
<keyword evidence="3" id="KW-0732">Signal</keyword>
<dbReference type="Gene3D" id="3.40.720.10">
    <property type="entry name" value="Alkaline Phosphatase, subunit A"/>
    <property type="match status" value="1"/>
</dbReference>
<feature type="chain" id="PRO_5006893564" description="Phosphoesterase" evidence="3">
    <location>
        <begin position="28"/>
        <end position="820"/>
    </location>
</feature>
<keyword evidence="1" id="KW-0378">Hydrolase</keyword>
<dbReference type="PANTHER" id="PTHR47197">
    <property type="entry name" value="PROTEIN NIRF"/>
    <property type="match status" value="1"/>
</dbReference>
<dbReference type="RefSeq" id="WP_061974839.1">
    <property type="nucleotide sequence ID" value="NZ_FMAV01000004.1"/>
</dbReference>
<dbReference type="PANTHER" id="PTHR47197:SF3">
    <property type="entry name" value="DIHYDRO-HEME D1 DEHYDROGENASE"/>
    <property type="match status" value="1"/>
</dbReference>
<dbReference type="EMBL" id="LNQN01000006">
    <property type="protein sequence ID" value="KSU81143.1"/>
    <property type="molecule type" value="Genomic_DNA"/>
</dbReference>
<evidence type="ECO:0008006" key="6">
    <source>
        <dbReference type="Google" id="ProtNLM"/>
    </source>
</evidence>
<evidence type="ECO:0000256" key="2">
    <source>
        <dbReference type="SAM" id="MobiDB-lite"/>
    </source>
</evidence>
<organism evidence="4 5">
    <name type="scientific">Fictibacillus enclensis</name>
    <dbReference type="NCBI Taxonomy" id="1017270"/>
    <lineage>
        <taxon>Bacteria</taxon>
        <taxon>Bacillati</taxon>
        <taxon>Bacillota</taxon>
        <taxon>Bacilli</taxon>
        <taxon>Bacillales</taxon>
        <taxon>Fictibacillaceae</taxon>
        <taxon>Fictibacillus</taxon>
    </lineage>
</organism>
<dbReference type="InterPro" id="IPR007312">
    <property type="entry name" value="Phosphoesterase"/>
</dbReference>
<reference evidence="4 5" key="1">
    <citation type="journal article" date="2014" name="Antonie Van Leeuwenhoek">
        <title>Fictibacillus enclensis sp. nov., isolated from marine sediment.</title>
        <authorList>
            <person name="Dastager S.G."/>
            <person name="Mawlankar R."/>
            <person name="Srinivasan K."/>
            <person name="Tang S.K."/>
            <person name="Lee J.C."/>
            <person name="Ramana V.V."/>
            <person name="Shouche Y.S."/>
        </authorList>
    </citation>
    <scope>NUCLEOTIDE SEQUENCE [LARGE SCALE GENOMIC DNA]</scope>
    <source>
        <strain evidence="4 5">NIO-1003</strain>
    </source>
</reference>
<dbReference type="Gene3D" id="2.130.10.10">
    <property type="entry name" value="YVTN repeat-like/Quinoprotein amine dehydrogenase"/>
    <property type="match status" value="3"/>
</dbReference>
<dbReference type="InterPro" id="IPR011964">
    <property type="entry name" value="YVTN_b-propeller_repeat"/>
</dbReference>
<sequence length="820" mass="89889">MNLIRKYKKTIAGVALASLFIGSSASAAYTLLAGPKADGTSVTPSGWKLTPAGKQVNLGSFPIGGALSPDGKYLVVSNAGAGTQSLQVIDTATKTVVQTIAYEWPEALYFGVAFSPDGKKMYASAGGNNKVRVFDFNSGKLTEKDPILMKDDKNSEFYPAGISVAPDGKSLYVANNVHHSVSKVNLENNQITATAPVGKRPYAAELSKDGSTLYVSNWGESSVTALNTKDMSVKKTIPVGLHPNAITVNPVNGTIYAANSDSDDISIIDAKQLKATNKVSLAPYKGAPTGSQPDSLTVSKDGKTLLAANAGNNDVAVIDVAQQDQARVKGLIPTGWYPTGVYLGKDDKEIYAINAKGLGAGPNDKSKQWLGNMINGSLSILNVPDEEQLKKYSDQTNKNNNVSQASKNSWWDMNKDNSEAFPIPRYPEQGKSPIKHVIYVIKENQTYDQVFGDAENTNGDRSLAIYGKDVTPNHHKLAKQFVTLDNFYADAEVSADGHNWTTQGKANDYVQKNWLANYSGKNRDYDFDGGGGGSQLDEAPYTRSKEGYIWDVAMKAGKSFKNYGEFAYRYDPETKTYLPNNPDTTDFGGNYDPNYPSWDLDISDITRYDEWNKEFKQYEQNGNLPNFETVYLPNDHTGGSKWGPQEIVAQNDHALGKLVDTVSHSKYWKDTAIFVVEDDAQGGVDHVDAHRSVALAISPYTQLGKVDSTFYDTPAVLRTMELILGLQPMTQNESAAIPMFNSFTSRPNFAPYNFKETKYWTQDGQLKDTNTATAGTSTSGESLYPKDMDFSKPDTVDRQRLNRENWKKIKGYYPTVKPQN</sequence>
<dbReference type="Pfam" id="PF10282">
    <property type="entry name" value="Lactonase"/>
    <property type="match status" value="2"/>
</dbReference>
<keyword evidence="5" id="KW-1185">Reference proteome</keyword>
<dbReference type="InterPro" id="IPR017850">
    <property type="entry name" value="Alkaline_phosphatase_core_sf"/>
</dbReference>
<protein>
    <recommendedName>
        <fullName evidence="6">Phosphoesterase</fullName>
    </recommendedName>
</protein>
<gene>
    <name evidence="4" type="ORF">AS030_19575</name>
</gene>
<dbReference type="SUPFAM" id="SSF50969">
    <property type="entry name" value="YVTN repeat-like/Quinoprotein amine dehydrogenase"/>
    <property type="match status" value="1"/>
</dbReference>
<feature type="region of interest" description="Disordered" evidence="2">
    <location>
        <begin position="768"/>
        <end position="794"/>
    </location>
</feature>
<dbReference type="Proteomes" id="UP000054099">
    <property type="component" value="Unassembled WGS sequence"/>
</dbReference>
<evidence type="ECO:0000313" key="4">
    <source>
        <dbReference type="EMBL" id="KSU81143.1"/>
    </source>
</evidence>
<feature type="signal peptide" evidence="3">
    <location>
        <begin position="1"/>
        <end position="27"/>
    </location>
</feature>
<feature type="compositionally biased region" description="Basic and acidic residues" evidence="2">
    <location>
        <begin position="784"/>
        <end position="794"/>
    </location>
</feature>
<comment type="caution">
    <text evidence="4">The sequence shown here is derived from an EMBL/GenBank/DDBJ whole genome shotgun (WGS) entry which is preliminary data.</text>
</comment>
<dbReference type="InterPro" id="IPR051200">
    <property type="entry name" value="Host-pathogen_enzymatic-act"/>
</dbReference>
<name>A0A0V8J291_9BACL</name>
<dbReference type="NCBIfam" id="TIGR02276">
    <property type="entry name" value="beta_rpt_yvtn"/>
    <property type="match status" value="2"/>
</dbReference>
<dbReference type="AlphaFoldDB" id="A0A0V8J291"/>
<dbReference type="InterPro" id="IPR011044">
    <property type="entry name" value="Quino_amine_DH_bsu"/>
</dbReference>
<feature type="compositionally biased region" description="Low complexity" evidence="2">
    <location>
        <begin position="771"/>
        <end position="780"/>
    </location>
</feature>